<keyword evidence="1" id="KW-1015">Disulfide bond</keyword>
<dbReference type="STRING" id="400727.A0A2T7Q1H4"/>
<dbReference type="FunFam" id="2.40.10.10:FF:000002">
    <property type="entry name" value="Transmembrane protease serine"/>
    <property type="match status" value="1"/>
</dbReference>
<dbReference type="SUPFAM" id="SSF50494">
    <property type="entry name" value="Trypsin-like serine proteases"/>
    <property type="match status" value="2"/>
</dbReference>
<dbReference type="InterPro" id="IPR018114">
    <property type="entry name" value="TRYPSIN_HIS"/>
</dbReference>
<dbReference type="CDD" id="cd00190">
    <property type="entry name" value="Tryp_SPc"/>
    <property type="match status" value="2"/>
</dbReference>
<keyword evidence="3" id="KW-0720">Serine protease</keyword>
<dbReference type="PANTHER" id="PTHR24252">
    <property type="entry name" value="ACROSIN-RELATED"/>
    <property type="match status" value="1"/>
</dbReference>
<dbReference type="InterPro" id="IPR009003">
    <property type="entry name" value="Peptidase_S1_PA"/>
</dbReference>
<dbReference type="InterPro" id="IPR001254">
    <property type="entry name" value="Trypsin_dom"/>
</dbReference>
<dbReference type="PANTHER" id="PTHR24252:SF7">
    <property type="entry name" value="HYALIN"/>
    <property type="match status" value="1"/>
</dbReference>
<dbReference type="Proteomes" id="UP000245119">
    <property type="component" value="Linkage Group LG1"/>
</dbReference>
<evidence type="ECO:0000256" key="3">
    <source>
        <dbReference type="RuleBase" id="RU363034"/>
    </source>
</evidence>
<dbReference type="PROSITE" id="PS50240">
    <property type="entry name" value="TRYPSIN_DOM"/>
    <property type="match status" value="2"/>
</dbReference>
<dbReference type="Gene3D" id="2.40.10.10">
    <property type="entry name" value="Trypsin-like serine proteases"/>
    <property type="match status" value="4"/>
</dbReference>
<sequence length="493" mass="52507">MSTVGVAAVAASIPLELSGSAIDQWKIDAEGCGKRNPPYTRDAEHYVVGGSEASPYTYPFICALYYGTSQICGGSLIRNLAGNYWFVTAAHCVDSSTIKNDIALFRLSQTGFPRERISAVCIPTQDYREGENSTVLGWGTLREGGSSSSLLQVASKPVVSDTTCRTAYGSSFDANSMVCAGVYPTGGIDACQGDSGGPLVAERNGELQLIGKKEAIKRCKSACLWSTYVRTKTTHGDKLLKLIHPYLQVPCLLLSEEPKEQCALYYGSSQICGGSLIRNLAGNYWFVTAAHCVSGTLSSFSIRCGVHNLQSSSQPFEFKPTIQARIIHESYSSASLKNDIALFRLSQTGFPRDRIGAVCIPTQDYVAGENSTVIGWGLLREGGSSSSTLQQASKPIVSDATCRTAYGSSFDANTMVCAGVYPTGGIDACQGDSGGPLVVQRNGELHLVGITSFGWGCGRPQLPGVYADVTKLKSWINSKINSWAPEAPGTMSS</sequence>
<comment type="caution">
    <text evidence="5">The sequence shown here is derived from an EMBL/GenBank/DDBJ whole genome shotgun (WGS) entry which is preliminary data.</text>
</comment>
<feature type="domain" description="Peptidase S1" evidence="4">
    <location>
        <begin position="47"/>
        <end position="211"/>
    </location>
</feature>
<dbReference type="InterPro" id="IPR043504">
    <property type="entry name" value="Peptidase_S1_PA_chymotrypsin"/>
</dbReference>
<dbReference type="OrthoDB" id="9425590at2759"/>
<feature type="domain" description="Peptidase S1" evidence="4">
    <location>
        <begin position="209"/>
        <end position="481"/>
    </location>
</feature>
<dbReference type="PROSITE" id="PS00135">
    <property type="entry name" value="TRYPSIN_SER"/>
    <property type="match status" value="1"/>
</dbReference>
<comment type="similarity">
    <text evidence="2">Belongs to the peptidase S1 family. CLIP subfamily.</text>
</comment>
<protein>
    <recommendedName>
        <fullName evidence="4">Peptidase S1 domain-containing protein</fullName>
    </recommendedName>
</protein>
<keyword evidence="6" id="KW-1185">Reference proteome</keyword>
<dbReference type="EMBL" id="PZQS01000001">
    <property type="protein sequence ID" value="PVD39506.1"/>
    <property type="molecule type" value="Genomic_DNA"/>
</dbReference>
<reference evidence="5 6" key="1">
    <citation type="submission" date="2018-04" db="EMBL/GenBank/DDBJ databases">
        <title>The genome of golden apple snail Pomacea canaliculata provides insight into stress tolerance and invasive adaptation.</title>
        <authorList>
            <person name="Liu C."/>
            <person name="Liu B."/>
            <person name="Ren Y."/>
            <person name="Zhang Y."/>
            <person name="Wang H."/>
            <person name="Li S."/>
            <person name="Jiang F."/>
            <person name="Yin L."/>
            <person name="Zhang G."/>
            <person name="Qian W."/>
            <person name="Fan W."/>
        </authorList>
    </citation>
    <scope>NUCLEOTIDE SEQUENCE [LARGE SCALE GENOMIC DNA]</scope>
    <source>
        <strain evidence="5">SZHN2017</strain>
        <tissue evidence="5">Muscle</tissue>
    </source>
</reference>
<accession>A0A2T7Q1H4</accession>
<dbReference type="PRINTS" id="PR00722">
    <property type="entry name" value="CHYMOTRYPSIN"/>
</dbReference>
<dbReference type="PROSITE" id="PS00134">
    <property type="entry name" value="TRYPSIN_HIS"/>
    <property type="match status" value="1"/>
</dbReference>
<keyword evidence="3" id="KW-0378">Hydrolase</keyword>
<dbReference type="AlphaFoldDB" id="A0A2T7Q1H4"/>
<dbReference type="GO" id="GO:0006508">
    <property type="term" value="P:proteolysis"/>
    <property type="evidence" value="ECO:0007669"/>
    <property type="project" value="UniProtKB-KW"/>
</dbReference>
<dbReference type="InterPro" id="IPR033116">
    <property type="entry name" value="TRYPSIN_SER"/>
</dbReference>
<proteinExistence type="inferred from homology"/>
<evidence type="ECO:0000256" key="1">
    <source>
        <dbReference type="ARBA" id="ARBA00023157"/>
    </source>
</evidence>
<evidence type="ECO:0000259" key="4">
    <source>
        <dbReference type="PROSITE" id="PS50240"/>
    </source>
</evidence>
<dbReference type="GO" id="GO:0004252">
    <property type="term" value="F:serine-type endopeptidase activity"/>
    <property type="evidence" value="ECO:0007669"/>
    <property type="project" value="InterPro"/>
</dbReference>
<dbReference type="Pfam" id="PF00089">
    <property type="entry name" value="Trypsin"/>
    <property type="match status" value="2"/>
</dbReference>
<name>A0A2T7Q1H4_POMCA</name>
<keyword evidence="3" id="KW-0645">Protease</keyword>
<evidence type="ECO:0000256" key="2">
    <source>
        <dbReference type="ARBA" id="ARBA00024195"/>
    </source>
</evidence>
<organism evidence="5 6">
    <name type="scientific">Pomacea canaliculata</name>
    <name type="common">Golden apple snail</name>
    <dbReference type="NCBI Taxonomy" id="400727"/>
    <lineage>
        <taxon>Eukaryota</taxon>
        <taxon>Metazoa</taxon>
        <taxon>Spiralia</taxon>
        <taxon>Lophotrochozoa</taxon>
        <taxon>Mollusca</taxon>
        <taxon>Gastropoda</taxon>
        <taxon>Caenogastropoda</taxon>
        <taxon>Architaenioglossa</taxon>
        <taxon>Ampullarioidea</taxon>
        <taxon>Ampullariidae</taxon>
        <taxon>Pomacea</taxon>
    </lineage>
</organism>
<gene>
    <name evidence="5" type="ORF">C0Q70_02140</name>
</gene>
<evidence type="ECO:0000313" key="5">
    <source>
        <dbReference type="EMBL" id="PVD39506.1"/>
    </source>
</evidence>
<dbReference type="SMART" id="SM00020">
    <property type="entry name" value="Tryp_SPc"/>
    <property type="match status" value="2"/>
</dbReference>
<evidence type="ECO:0000313" key="6">
    <source>
        <dbReference type="Proteomes" id="UP000245119"/>
    </source>
</evidence>
<dbReference type="InterPro" id="IPR001314">
    <property type="entry name" value="Peptidase_S1A"/>
</dbReference>